<dbReference type="RefSeq" id="WP_168084047.1">
    <property type="nucleotide sequence ID" value="NZ_JAAVJI010000005.1"/>
</dbReference>
<evidence type="ECO:0000313" key="3">
    <source>
        <dbReference type="EMBL" id="NJP01480.1"/>
    </source>
</evidence>
<keyword evidence="1" id="KW-0479">Metal-binding</keyword>
<dbReference type="SUPFAM" id="SSF54593">
    <property type="entry name" value="Glyoxalase/Bleomycin resistance protein/Dihydroxybiphenyl dioxygenase"/>
    <property type="match status" value="1"/>
</dbReference>
<organism evidence="3 4">
    <name type="scientific">Pseudomonas quercus</name>
    <dbReference type="NCBI Taxonomy" id="2722792"/>
    <lineage>
        <taxon>Bacteria</taxon>
        <taxon>Pseudomonadati</taxon>
        <taxon>Pseudomonadota</taxon>
        <taxon>Gammaproteobacteria</taxon>
        <taxon>Pseudomonadales</taxon>
        <taxon>Pseudomonadaceae</taxon>
        <taxon>Pseudomonas</taxon>
    </lineage>
</organism>
<accession>A0ABX0YEX2</accession>
<dbReference type="PANTHER" id="PTHR43048">
    <property type="entry name" value="METHYLMALONYL-COA EPIMERASE"/>
    <property type="match status" value="1"/>
</dbReference>
<evidence type="ECO:0000256" key="1">
    <source>
        <dbReference type="ARBA" id="ARBA00022723"/>
    </source>
</evidence>
<sequence>MTSFSGMHHVGIVVQDIKASMAWYREHLGFEPLYEYGWPGVKAAFIGRGALRIELFQNEQAAPMAVERRRPETNLQVGGINHFAIEVVGLDATVKALEAKGVSIVSPPRDVPNSGGCRFAFIHDNEQMLVELFEQP</sequence>
<evidence type="ECO:0000259" key="2">
    <source>
        <dbReference type="PROSITE" id="PS51819"/>
    </source>
</evidence>
<dbReference type="PANTHER" id="PTHR43048:SF6">
    <property type="entry name" value="BLR8189 PROTEIN"/>
    <property type="match status" value="1"/>
</dbReference>
<feature type="domain" description="VOC" evidence="2">
    <location>
        <begin position="6"/>
        <end position="135"/>
    </location>
</feature>
<evidence type="ECO:0000313" key="4">
    <source>
        <dbReference type="Proteomes" id="UP000746535"/>
    </source>
</evidence>
<reference evidence="3 4" key="1">
    <citation type="submission" date="2020-03" db="EMBL/GenBank/DDBJ databases">
        <authorList>
            <person name="Wang L."/>
            <person name="He N."/>
            <person name="Li Y."/>
            <person name="Fang Y."/>
            <person name="Zhang F."/>
        </authorList>
    </citation>
    <scope>NUCLEOTIDE SEQUENCE [LARGE SCALE GENOMIC DNA]</scope>
    <source>
        <strain evidence="4">hsmgli-8</strain>
    </source>
</reference>
<dbReference type="InterPro" id="IPR029068">
    <property type="entry name" value="Glyas_Bleomycin-R_OHBP_Dase"/>
</dbReference>
<dbReference type="InterPro" id="IPR004360">
    <property type="entry name" value="Glyas_Fos-R_dOase_dom"/>
</dbReference>
<protein>
    <submittedName>
        <fullName evidence="3">Bleomycin resistance protein</fullName>
    </submittedName>
</protein>
<gene>
    <name evidence="3" type="ORF">HBH25_11500</name>
</gene>
<proteinExistence type="predicted"/>
<dbReference type="EMBL" id="JAAVJI010000005">
    <property type="protein sequence ID" value="NJP01480.1"/>
    <property type="molecule type" value="Genomic_DNA"/>
</dbReference>
<keyword evidence="4" id="KW-1185">Reference proteome</keyword>
<dbReference type="Gene3D" id="3.10.180.10">
    <property type="entry name" value="2,3-Dihydroxybiphenyl 1,2-Dioxygenase, domain 1"/>
    <property type="match status" value="1"/>
</dbReference>
<name>A0ABX0YEX2_9PSED</name>
<dbReference type="PROSITE" id="PS51819">
    <property type="entry name" value="VOC"/>
    <property type="match status" value="1"/>
</dbReference>
<comment type="caution">
    <text evidence="3">The sequence shown here is derived from an EMBL/GenBank/DDBJ whole genome shotgun (WGS) entry which is preliminary data.</text>
</comment>
<dbReference type="Pfam" id="PF00903">
    <property type="entry name" value="Glyoxalase"/>
    <property type="match status" value="1"/>
</dbReference>
<dbReference type="InterPro" id="IPR051785">
    <property type="entry name" value="MMCE/EMCE_epimerase"/>
</dbReference>
<dbReference type="Proteomes" id="UP000746535">
    <property type="component" value="Unassembled WGS sequence"/>
</dbReference>
<dbReference type="InterPro" id="IPR037523">
    <property type="entry name" value="VOC_core"/>
</dbReference>